<comment type="caution">
    <text evidence="3">The sequence shown here is derived from an EMBL/GenBank/DDBJ whole genome shotgun (WGS) entry which is preliminary data.</text>
</comment>
<dbReference type="InterPro" id="IPR051265">
    <property type="entry name" value="HIBADH-related_NP60_sf"/>
</dbReference>
<protein>
    <submittedName>
        <fullName evidence="3">Phosphogluconate dehydrogenase</fullName>
    </submittedName>
</protein>
<dbReference type="Proteomes" id="UP000076268">
    <property type="component" value="Unassembled WGS sequence"/>
</dbReference>
<dbReference type="InterPro" id="IPR015814">
    <property type="entry name" value="Pgluconate_DH_NAD-bd_C"/>
</dbReference>
<feature type="domain" description="Pyrroline-5-carboxylate reductase catalytic N-terminal" evidence="1">
    <location>
        <begin position="4"/>
        <end position="100"/>
    </location>
</feature>
<dbReference type="PANTHER" id="PTHR43580:SF2">
    <property type="entry name" value="CYTOKINE-LIKE NUCLEAR FACTOR N-PAC"/>
    <property type="match status" value="1"/>
</dbReference>
<evidence type="ECO:0000259" key="1">
    <source>
        <dbReference type="Pfam" id="PF03807"/>
    </source>
</evidence>
<dbReference type="OrthoDB" id="4333at2"/>
<dbReference type="SUPFAM" id="SSF51735">
    <property type="entry name" value="NAD(P)-binding Rossmann-fold domains"/>
    <property type="match status" value="1"/>
</dbReference>
<gene>
    <name evidence="3" type="ORF">AXX12_10650</name>
</gene>
<dbReference type="InterPro" id="IPR028939">
    <property type="entry name" value="P5C_Rdtase_cat_N"/>
</dbReference>
<reference evidence="3 4" key="1">
    <citation type="submission" date="2016-02" db="EMBL/GenBank/DDBJ databases">
        <title>Anaerosporomusa subterraneum gen. nov., sp. nov., a spore-forming obligate anaerobe isolated from saprolite.</title>
        <authorList>
            <person name="Choi J.K."/>
            <person name="Shah M."/>
            <person name="Yee N."/>
        </authorList>
    </citation>
    <scope>NUCLEOTIDE SEQUENCE [LARGE SCALE GENOMIC DNA]</scope>
    <source>
        <strain evidence="3 4">RU4</strain>
    </source>
</reference>
<dbReference type="RefSeq" id="WP_082816851.1">
    <property type="nucleotide sequence ID" value="NZ_LSGP01000020.1"/>
</dbReference>
<evidence type="ECO:0000259" key="2">
    <source>
        <dbReference type="Pfam" id="PF09130"/>
    </source>
</evidence>
<dbReference type="Gene3D" id="3.40.50.720">
    <property type="entry name" value="NAD(P)-binding Rossmann-like Domain"/>
    <property type="match status" value="1"/>
</dbReference>
<accession>A0A154BNW2</accession>
<dbReference type="PANTHER" id="PTHR43580">
    <property type="entry name" value="OXIDOREDUCTASE GLYR1-RELATED"/>
    <property type="match status" value="1"/>
</dbReference>
<dbReference type="AlphaFoldDB" id="A0A154BNW2"/>
<dbReference type="InterPro" id="IPR036291">
    <property type="entry name" value="NAD(P)-bd_dom_sf"/>
</dbReference>
<dbReference type="Pfam" id="PF09130">
    <property type="entry name" value="DUF1932"/>
    <property type="match status" value="1"/>
</dbReference>
<evidence type="ECO:0000313" key="3">
    <source>
        <dbReference type="EMBL" id="KYZ75664.1"/>
    </source>
</evidence>
<sequence length="290" mass="31042">MQLKIGFIGFGEASFHIAKGLASEGLADIIAYDKFWDISPQSELIQKRAQEAGATLTPSLENLIATTEIVFSSVSANMVVPLAQASAPQLQPGQIYVDINSAGPDTKVKADAIVSPHALFVDAAVMGPVPTSGHRVPILASGAGAALFVEKMKPYGMNLTLLEGPAGKSSASKMFRSIFMKGFVALLLETIVAGHKYGIEDDVLASVEETLTAGPFLEVTNGLLARGAIHSERREHEMDEVIATLKGIDVDSTMSEATKAKLHWCTNLKLKEYFKGVPPKDFHEIFAAMK</sequence>
<dbReference type="InterPro" id="IPR013328">
    <property type="entry name" value="6PGD_dom2"/>
</dbReference>
<dbReference type="InterPro" id="IPR008927">
    <property type="entry name" value="6-PGluconate_DH-like_C_sf"/>
</dbReference>
<proteinExistence type="predicted"/>
<dbReference type="Gene3D" id="1.10.1040.10">
    <property type="entry name" value="N-(1-d-carboxylethyl)-l-norvaline Dehydrogenase, domain 2"/>
    <property type="match status" value="1"/>
</dbReference>
<dbReference type="STRING" id="1794912.AXX12_10650"/>
<dbReference type="SUPFAM" id="SSF48179">
    <property type="entry name" value="6-phosphogluconate dehydrogenase C-terminal domain-like"/>
    <property type="match status" value="1"/>
</dbReference>
<organism evidence="3 4">
    <name type="scientific">Anaerosporomusa subterranea</name>
    <dbReference type="NCBI Taxonomy" id="1794912"/>
    <lineage>
        <taxon>Bacteria</taxon>
        <taxon>Bacillati</taxon>
        <taxon>Bacillota</taxon>
        <taxon>Negativicutes</taxon>
        <taxon>Acetonemataceae</taxon>
        <taxon>Anaerosporomusa</taxon>
    </lineage>
</organism>
<keyword evidence="4" id="KW-1185">Reference proteome</keyword>
<feature type="domain" description="Phosphogluconate dehydrogenase NAD-binding putative C-terminal" evidence="2">
    <location>
        <begin position="195"/>
        <end position="264"/>
    </location>
</feature>
<dbReference type="Pfam" id="PF03807">
    <property type="entry name" value="F420_oxidored"/>
    <property type="match status" value="1"/>
</dbReference>
<evidence type="ECO:0000313" key="4">
    <source>
        <dbReference type="Proteomes" id="UP000076268"/>
    </source>
</evidence>
<name>A0A154BNW2_ANASB</name>
<dbReference type="EMBL" id="LSGP01000020">
    <property type="protein sequence ID" value="KYZ75664.1"/>
    <property type="molecule type" value="Genomic_DNA"/>
</dbReference>